<organism evidence="8 9">
    <name type="scientific">Daphnia pulex</name>
    <name type="common">Water flea</name>
    <dbReference type="NCBI Taxonomy" id="6669"/>
    <lineage>
        <taxon>Eukaryota</taxon>
        <taxon>Metazoa</taxon>
        <taxon>Ecdysozoa</taxon>
        <taxon>Arthropoda</taxon>
        <taxon>Crustacea</taxon>
        <taxon>Branchiopoda</taxon>
        <taxon>Diplostraca</taxon>
        <taxon>Cladocera</taxon>
        <taxon>Anomopoda</taxon>
        <taxon>Daphniidae</taxon>
        <taxon>Daphnia</taxon>
    </lineage>
</organism>
<dbReference type="SUPFAM" id="SSF50494">
    <property type="entry name" value="Trypsin-like serine proteases"/>
    <property type="match status" value="1"/>
</dbReference>
<dbReference type="CDD" id="cd00190">
    <property type="entry name" value="Tryp_SPc"/>
    <property type="match status" value="1"/>
</dbReference>
<evidence type="ECO:0000256" key="5">
    <source>
        <dbReference type="ARBA" id="ARBA00023157"/>
    </source>
</evidence>
<dbReference type="GO" id="GO:0045087">
    <property type="term" value="P:innate immune response"/>
    <property type="evidence" value="ECO:0000318"/>
    <property type="project" value="GO_Central"/>
</dbReference>
<dbReference type="InterPro" id="IPR018114">
    <property type="entry name" value="TRYPSIN_HIS"/>
</dbReference>
<evidence type="ECO:0000256" key="3">
    <source>
        <dbReference type="ARBA" id="ARBA00022801"/>
    </source>
</evidence>
<evidence type="ECO:0000313" key="9">
    <source>
        <dbReference type="Proteomes" id="UP000000305"/>
    </source>
</evidence>
<name>E9GC03_DAPPU</name>
<dbReference type="PhylomeDB" id="E9GC03"/>
<feature type="signal peptide" evidence="6">
    <location>
        <begin position="1"/>
        <end position="20"/>
    </location>
</feature>
<evidence type="ECO:0000313" key="8">
    <source>
        <dbReference type="EMBL" id="EFX83049.1"/>
    </source>
</evidence>
<keyword evidence="9" id="KW-1185">Reference proteome</keyword>
<keyword evidence="3" id="KW-0378">Hydrolase</keyword>
<feature type="domain" description="Peptidase S1" evidence="7">
    <location>
        <begin position="36"/>
        <end position="218"/>
    </location>
</feature>
<dbReference type="InterPro" id="IPR001254">
    <property type="entry name" value="Trypsin_dom"/>
</dbReference>
<reference evidence="8 9" key="1">
    <citation type="journal article" date="2011" name="Science">
        <title>The ecoresponsive genome of Daphnia pulex.</title>
        <authorList>
            <person name="Colbourne J.K."/>
            <person name="Pfrender M.E."/>
            <person name="Gilbert D."/>
            <person name="Thomas W.K."/>
            <person name="Tucker A."/>
            <person name="Oakley T.H."/>
            <person name="Tokishita S."/>
            <person name="Aerts A."/>
            <person name="Arnold G.J."/>
            <person name="Basu M.K."/>
            <person name="Bauer D.J."/>
            <person name="Caceres C.E."/>
            <person name="Carmel L."/>
            <person name="Casola C."/>
            <person name="Choi J.H."/>
            <person name="Detter J.C."/>
            <person name="Dong Q."/>
            <person name="Dusheyko S."/>
            <person name="Eads B.D."/>
            <person name="Frohlich T."/>
            <person name="Geiler-Samerotte K.A."/>
            <person name="Gerlach D."/>
            <person name="Hatcher P."/>
            <person name="Jogdeo S."/>
            <person name="Krijgsveld J."/>
            <person name="Kriventseva E.V."/>
            <person name="Kultz D."/>
            <person name="Laforsch C."/>
            <person name="Lindquist E."/>
            <person name="Lopez J."/>
            <person name="Manak J.R."/>
            <person name="Muller J."/>
            <person name="Pangilinan J."/>
            <person name="Patwardhan R.P."/>
            <person name="Pitluck S."/>
            <person name="Pritham E.J."/>
            <person name="Rechtsteiner A."/>
            <person name="Rho M."/>
            <person name="Rogozin I.B."/>
            <person name="Sakarya O."/>
            <person name="Salamov A."/>
            <person name="Schaack S."/>
            <person name="Shapiro H."/>
            <person name="Shiga Y."/>
            <person name="Skalitzky C."/>
            <person name="Smith Z."/>
            <person name="Souvorov A."/>
            <person name="Sung W."/>
            <person name="Tang Z."/>
            <person name="Tsuchiya D."/>
            <person name="Tu H."/>
            <person name="Vos H."/>
            <person name="Wang M."/>
            <person name="Wolf Y.I."/>
            <person name="Yamagata H."/>
            <person name="Yamada T."/>
            <person name="Ye Y."/>
            <person name="Shaw J.R."/>
            <person name="Andrews J."/>
            <person name="Crease T.J."/>
            <person name="Tang H."/>
            <person name="Lucas S.M."/>
            <person name="Robertson H.M."/>
            <person name="Bork P."/>
            <person name="Koonin E.V."/>
            <person name="Zdobnov E.M."/>
            <person name="Grigoriev I.V."/>
            <person name="Lynch M."/>
            <person name="Boore J.L."/>
        </authorList>
    </citation>
    <scope>NUCLEOTIDE SEQUENCE [LARGE SCALE GENOMIC DNA]</scope>
</reference>
<dbReference type="Pfam" id="PF00089">
    <property type="entry name" value="Trypsin"/>
    <property type="match status" value="1"/>
</dbReference>
<dbReference type="InterPro" id="IPR050430">
    <property type="entry name" value="Peptidase_S1"/>
</dbReference>
<evidence type="ECO:0000256" key="1">
    <source>
        <dbReference type="ARBA" id="ARBA00007664"/>
    </source>
</evidence>
<protein>
    <recommendedName>
        <fullName evidence="7">Peptidase S1 domain-containing protein</fullName>
    </recommendedName>
</protein>
<dbReference type="InParanoid" id="E9GC03"/>
<keyword evidence="4" id="KW-0720">Serine protease</keyword>
<dbReference type="OrthoDB" id="6380950at2759"/>
<accession>E9GC03</accession>
<dbReference type="GO" id="GO:0005615">
    <property type="term" value="C:extracellular space"/>
    <property type="evidence" value="ECO:0000318"/>
    <property type="project" value="GO_Central"/>
</dbReference>
<feature type="chain" id="PRO_5003237326" description="Peptidase S1 domain-containing protein" evidence="6">
    <location>
        <begin position="21"/>
        <end position="224"/>
    </location>
</feature>
<keyword evidence="6" id="KW-0732">Signal</keyword>
<keyword evidence="2" id="KW-0645">Protease</keyword>
<dbReference type="SMART" id="SM00020">
    <property type="entry name" value="Tryp_SPc"/>
    <property type="match status" value="1"/>
</dbReference>
<dbReference type="GO" id="GO:0004252">
    <property type="term" value="F:serine-type endopeptidase activity"/>
    <property type="evidence" value="ECO:0007669"/>
    <property type="project" value="InterPro"/>
</dbReference>
<dbReference type="PANTHER" id="PTHR24276:SF91">
    <property type="entry name" value="AT26814P-RELATED"/>
    <property type="match status" value="1"/>
</dbReference>
<dbReference type="PROSITE" id="PS50240">
    <property type="entry name" value="TRYPSIN_DOM"/>
    <property type="match status" value="1"/>
</dbReference>
<dbReference type="Proteomes" id="UP000000305">
    <property type="component" value="Unassembled WGS sequence"/>
</dbReference>
<dbReference type="AlphaFoldDB" id="E9GC03"/>
<dbReference type="EMBL" id="GL732538">
    <property type="protein sequence ID" value="EFX83049.1"/>
    <property type="molecule type" value="Genomic_DNA"/>
</dbReference>
<sequence length="224" mass="23830">MHFVAIQVFCLCSFTVFVSSTTVNPLKGTGHPNVSIVDGTPARAGEFPYLARLFVESAMGQNGLLCGGTLIGPHHVLTAAHCTAPIGNELYLNTLSIDGGGPGSLTRSVKKFIRHQNYNRRSKINDIAIIVLNASVTSIAPVKLPSKSDIHLSYVNMSSVVAGWGAIGYNLDASPVLLKTTVKIHDNKNCTKSYASVGPDFVDSIMLCASDIGKDACQVSHIMQ</sequence>
<comment type="similarity">
    <text evidence="1">Belongs to the peptidase S1 family.</text>
</comment>
<dbReference type="InterPro" id="IPR043504">
    <property type="entry name" value="Peptidase_S1_PA_chymotrypsin"/>
</dbReference>
<keyword evidence="5" id="KW-1015">Disulfide bond</keyword>
<dbReference type="InterPro" id="IPR001314">
    <property type="entry name" value="Peptidase_S1A"/>
</dbReference>
<gene>
    <name evidence="8" type="ORF">DAPPUDRAFT_316188</name>
</gene>
<dbReference type="PROSITE" id="PS00134">
    <property type="entry name" value="TRYPSIN_HIS"/>
    <property type="match status" value="1"/>
</dbReference>
<dbReference type="PRINTS" id="PR00722">
    <property type="entry name" value="CHYMOTRYPSIN"/>
</dbReference>
<dbReference type="eggNOG" id="KOG3627">
    <property type="taxonomic scope" value="Eukaryota"/>
</dbReference>
<dbReference type="OMA" id="VESAMGQ"/>
<dbReference type="KEGG" id="dpx:DAPPUDRAFT_316188"/>
<evidence type="ECO:0000256" key="4">
    <source>
        <dbReference type="ARBA" id="ARBA00022825"/>
    </source>
</evidence>
<dbReference type="Gene3D" id="2.40.10.10">
    <property type="entry name" value="Trypsin-like serine proteases"/>
    <property type="match status" value="1"/>
</dbReference>
<dbReference type="HOGENOM" id="CLU_1236160_0_0_1"/>
<dbReference type="STRING" id="6669.E9GC03"/>
<evidence type="ECO:0000256" key="2">
    <source>
        <dbReference type="ARBA" id="ARBA00022670"/>
    </source>
</evidence>
<proteinExistence type="inferred from homology"/>
<evidence type="ECO:0000259" key="7">
    <source>
        <dbReference type="PROSITE" id="PS50240"/>
    </source>
</evidence>
<dbReference type="InterPro" id="IPR009003">
    <property type="entry name" value="Peptidase_S1_PA"/>
</dbReference>
<dbReference type="GO" id="GO:0006508">
    <property type="term" value="P:proteolysis"/>
    <property type="evidence" value="ECO:0007669"/>
    <property type="project" value="UniProtKB-KW"/>
</dbReference>
<dbReference type="PANTHER" id="PTHR24276">
    <property type="entry name" value="POLYSERASE-RELATED"/>
    <property type="match status" value="1"/>
</dbReference>
<evidence type="ECO:0000256" key="6">
    <source>
        <dbReference type="SAM" id="SignalP"/>
    </source>
</evidence>